<dbReference type="Pfam" id="PF00072">
    <property type="entry name" value="Response_reg"/>
    <property type="match status" value="1"/>
</dbReference>
<comment type="caution">
    <text evidence="3">The sequence shown here is derived from an EMBL/GenBank/DDBJ whole genome shotgun (WGS) entry which is preliminary data.</text>
</comment>
<dbReference type="PANTHER" id="PTHR43228:SF1">
    <property type="entry name" value="TWO-COMPONENT RESPONSE REGULATOR ARR22"/>
    <property type="match status" value="1"/>
</dbReference>
<protein>
    <submittedName>
        <fullName evidence="3">Response regulator</fullName>
    </submittedName>
</protein>
<feature type="modified residue" description="4-aspartylphosphate" evidence="1">
    <location>
        <position position="64"/>
    </location>
</feature>
<dbReference type="InterPro" id="IPR052048">
    <property type="entry name" value="ST_Response_Regulator"/>
</dbReference>
<feature type="domain" description="Response regulatory" evidence="2">
    <location>
        <begin position="12"/>
        <end position="130"/>
    </location>
</feature>
<dbReference type="SMART" id="SM00448">
    <property type="entry name" value="REC"/>
    <property type="match status" value="1"/>
</dbReference>
<evidence type="ECO:0000313" key="3">
    <source>
        <dbReference type="EMBL" id="MEO3714263.1"/>
    </source>
</evidence>
<dbReference type="InterPro" id="IPR001789">
    <property type="entry name" value="Sig_transdc_resp-reg_receiver"/>
</dbReference>
<dbReference type="InterPro" id="IPR011006">
    <property type="entry name" value="CheY-like_superfamily"/>
</dbReference>
<dbReference type="RefSeq" id="WP_347611372.1">
    <property type="nucleotide sequence ID" value="NZ_JBDPZC010000007.1"/>
</dbReference>
<organism evidence="3 4">
    <name type="scientific">Roseateles flavus</name>
    <dbReference type="NCBI Taxonomy" id="3149041"/>
    <lineage>
        <taxon>Bacteria</taxon>
        <taxon>Pseudomonadati</taxon>
        <taxon>Pseudomonadota</taxon>
        <taxon>Betaproteobacteria</taxon>
        <taxon>Burkholderiales</taxon>
        <taxon>Sphaerotilaceae</taxon>
        <taxon>Roseateles</taxon>
    </lineage>
</organism>
<evidence type="ECO:0000256" key="1">
    <source>
        <dbReference type="PROSITE-ProRule" id="PRU00169"/>
    </source>
</evidence>
<accession>A0ABV0GGR9</accession>
<dbReference type="PROSITE" id="PS50110">
    <property type="entry name" value="RESPONSE_REGULATORY"/>
    <property type="match status" value="1"/>
</dbReference>
<keyword evidence="4" id="KW-1185">Reference proteome</keyword>
<evidence type="ECO:0000313" key="4">
    <source>
        <dbReference type="Proteomes" id="UP001462640"/>
    </source>
</evidence>
<dbReference type="Gene3D" id="3.40.50.2300">
    <property type="match status" value="1"/>
</dbReference>
<proteinExistence type="predicted"/>
<gene>
    <name evidence="3" type="ORF">ABDJ40_15980</name>
</gene>
<dbReference type="PANTHER" id="PTHR43228">
    <property type="entry name" value="TWO-COMPONENT RESPONSE REGULATOR"/>
    <property type="match status" value="1"/>
</dbReference>
<dbReference type="EMBL" id="JBDPZC010000007">
    <property type="protein sequence ID" value="MEO3714263.1"/>
    <property type="molecule type" value="Genomic_DNA"/>
</dbReference>
<evidence type="ECO:0000259" key="2">
    <source>
        <dbReference type="PROSITE" id="PS50110"/>
    </source>
</evidence>
<reference evidence="3 4" key="1">
    <citation type="submission" date="2024-05" db="EMBL/GenBank/DDBJ databases">
        <title>Roseateles sp. 2.12 16S ribosomal RNA gene Genome sequencing and assembly.</title>
        <authorList>
            <person name="Woo H."/>
        </authorList>
    </citation>
    <scope>NUCLEOTIDE SEQUENCE [LARGE SCALE GENOMIC DNA]</scope>
    <source>
        <strain evidence="3 4">2.12</strain>
    </source>
</reference>
<dbReference type="SUPFAM" id="SSF52172">
    <property type="entry name" value="CheY-like"/>
    <property type="match status" value="1"/>
</dbReference>
<dbReference type="Proteomes" id="UP001462640">
    <property type="component" value="Unassembled WGS sequence"/>
</dbReference>
<name>A0ABV0GGR9_9BURK</name>
<keyword evidence="1" id="KW-0597">Phosphoprotein</keyword>
<sequence>MNDKNMSEEFRRVLIVDDSRAIQAIIRRVLQHGEMGPLQIQTASDGAEALQRMQEFKPDLVVSDWHMPGVSGIEMLQTLRQIGQGHVPVGFVTTETNAQCLNQARSNGAAFVVHKPFDDATLRRVVHDSLYGQSALREQAQQRKTAEVTEPATVLPGALQSLGLAQQHLHALLCTRSFDLLKSDARHDFEQYPLLVGLYGCTGRKTAYAVGLLDASAVAMIGGMALALGKQEILRAIQTRQPSPRMVEEASRYLRSMAAVLHKPGAGSEAQLGSTRLTPQPFDKLQQVLQQPSARTDLSLTLPLLGKEAGTGRLCFLLV</sequence>